<dbReference type="AlphaFoldDB" id="A0A0D3IN02"/>
<reference evidence="3" key="1">
    <citation type="journal article" date="2013" name="Nature">
        <title>Pan genome of the phytoplankton Emiliania underpins its global distribution.</title>
        <authorList>
            <person name="Read B.A."/>
            <person name="Kegel J."/>
            <person name="Klute M.J."/>
            <person name="Kuo A."/>
            <person name="Lefebvre S.C."/>
            <person name="Maumus F."/>
            <person name="Mayer C."/>
            <person name="Miller J."/>
            <person name="Monier A."/>
            <person name="Salamov A."/>
            <person name="Young J."/>
            <person name="Aguilar M."/>
            <person name="Claverie J.M."/>
            <person name="Frickenhaus S."/>
            <person name="Gonzalez K."/>
            <person name="Herman E.K."/>
            <person name="Lin Y.C."/>
            <person name="Napier J."/>
            <person name="Ogata H."/>
            <person name="Sarno A.F."/>
            <person name="Shmutz J."/>
            <person name="Schroeder D."/>
            <person name="de Vargas C."/>
            <person name="Verret F."/>
            <person name="von Dassow P."/>
            <person name="Valentin K."/>
            <person name="Van de Peer Y."/>
            <person name="Wheeler G."/>
            <person name="Dacks J.B."/>
            <person name="Delwiche C.F."/>
            <person name="Dyhrman S.T."/>
            <person name="Glockner G."/>
            <person name="John U."/>
            <person name="Richards T."/>
            <person name="Worden A.Z."/>
            <person name="Zhang X."/>
            <person name="Grigoriev I.V."/>
            <person name="Allen A.E."/>
            <person name="Bidle K."/>
            <person name="Borodovsky M."/>
            <person name="Bowler C."/>
            <person name="Brownlee C."/>
            <person name="Cock J.M."/>
            <person name="Elias M."/>
            <person name="Gladyshev V.N."/>
            <person name="Groth M."/>
            <person name="Guda C."/>
            <person name="Hadaegh A."/>
            <person name="Iglesias-Rodriguez M.D."/>
            <person name="Jenkins J."/>
            <person name="Jones B.M."/>
            <person name="Lawson T."/>
            <person name="Leese F."/>
            <person name="Lindquist E."/>
            <person name="Lobanov A."/>
            <person name="Lomsadze A."/>
            <person name="Malik S.B."/>
            <person name="Marsh M.E."/>
            <person name="Mackinder L."/>
            <person name="Mock T."/>
            <person name="Mueller-Roeber B."/>
            <person name="Pagarete A."/>
            <person name="Parker M."/>
            <person name="Probert I."/>
            <person name="Quesneville H."/>
            <person name="Raines C."/>
            <person name="Rensing S.A."/>
            <person name="Riano-Pachon D.M."/>
            <person name="Richier S."/>
            <person name="Rokitta S."/>
            <person name="Shiraiwa Y."/>
            <person name="Soanes D.M."/>
            <person name="van der Giezen M."/>
            <person name="Wahlund T.M."/>
            <person name="Williams B."/>
            <person name="Wilson W."/>
            <person name="Wolfe G."/>
            <person name="Wurch L.L."/>
        </authorList>
    </citation>
    <scope>NUCLEOTIDE SEQUENCE</scope>
</reference>
<keyword evidence="1" id="KW-0472">Membrane</keyword>
<keyword evidence="3" id="KW-1185">Reference proteome</keyword>
<feature type="transmembrane region" description="Helical" evidence="1">
    <location>
        <begin position="58"/>
        <end position="76"/>
    </location>
</feature>
<organism evidence="2 3">
    <name type="scientific">Emiliania huxleyi (strain CCMP1516)</name>
    <dbReference type="NCBI Taxonomy" id="280463"/>
    <lineage>
        <taxon>Eukaryota</taxon>
        <taxon>Haptista</taxon>
        <taxon>Haptophyta</taxon>
        <taxon>Prymnesiophyceae</taxon>
        <taxon>Isochrysidales</taxon>
        <taxon>Noelaerhabdaceae</taxon>
        <taxon>Emiliania</taxon>
    </lineage>
</organism>
<keyword evidence="1" id="KW-0812">Transmembrane</keyword>
<evidence type="ECO:0008006" key="4">
    <source>
        <dbReference type="Google" id="ProtNLM"/>
    </source>
</evidence>
<feature type="transmembrane region" description="Helical" evidence="1">
    <location>
        <begin position="141"/>
        <end position="160"/>
    </location>
</feature>
<dbReference type="RefSeq" id="XP_005765066.1">
    <property type="nucleotide sequence ID" value="XM_005765009.1"/>
</dbReference>
<dbReference type="PaxDb" id="2903-EOD12637"/>
<dbReference type="KEGG" id="ehx:EMIHUDRAFT_213379"/>
<dbReference type="HOGENOM" id="CLU_559523_0_0_1"/>
<feature type="transmembrane region" description="Helical" evidence="1">
    <location>
        <begin position="27"/>
        <end position="46"/>
    </location>
</feature>
<feature type="transmembrane region" description="Helical" evidence="1">
    <location>
        <begin position="238"/>
        <end position="259"/>
    </location>
</feature>
<feature type="transmembrane region" description="Helical" evidence="1">
    <location>
        <begin position="88"/>
        <end position="109"/>
    </location>
</feature>
<sequence>MSLLALGRNGRSQAGAEASGLDSLMGWAYTTIEFTLFLWSIAVGLAYDGLAALLTSRVYRAGAGAVLLYLLGTTLIELVTSGDGGPELLFFLRMAVFVYCVGYQVRALCDYTPVRVLLLLSGGYPLFRHGAAAIAEPFRDYAAMGPYAGVLLTFSAIYLATRSMGRHVGYFMDTYIKTYVLETRIDSLLRRVRGGGAHADEPSEESVSLLHAYLRARGGLLCTLSVAVYQYRLVMIPLLVLGGLGGVGAVCPSCGSSIASCTYDTDQRCPTITIVATNASAMAGVGVVSTVTLATLIRPRYLRIFGTNALQALVAMRRRPAAGTPFSITADTSKGDIVQAISAGRICQMEAVEQLAQQLSGVEAEEEGEEKTRKLANITRSLDLLRTLKETAIPDAGGSEHGPTVPTGDYTFTFAKVSREVADGVAKSSTTASLNAGTTTTQRATSVHSARIVYPKTESEFGAALNLPYALGTRTALLLPGQGCKGTH</sequence>
<evidence type="ECO:0000313" key="3">
    <source>
        <dbReference type="Proteomes" id="UP000013827"/>
    </source>
</evidence>
<feature type="transmembrane region" description="Helical" evidence="1">
    <location>
        <begin position="271"/>
        <end position="297"/>
    </location>
</feature>
<dbReference type="EnsemblProtists" id="EOD12637">
    <property type="protein sequence ID" value="EOD12637"/>
    <property type="gene ID" value="EMIHUDRAFT_213379"/>
</dbReference>
<dbReference type="GeneID" id="17258850"/>
<reference evidence="2" key="2">
    <citation type="submission" date="2024-10" db="UniProtKB">
        <authorList>
            <consortium name="EnsemblProtists"/>
        </authorList>
    </citation>
    <scope>IDENTIFICATION</scope>
</reference>
<evidence type="ECO:0000256" key="1">
    <source>
        <dbReference type="SAM" id="Phobius"/>
    </source>
</evidence>
<feature type="transmembrane region" description="Helical" evidence="1">
    <location>
        <begin position="116"/>
        <end position="135"/>
    </location>
</feature>
<dbReference type="Proteomes" id="UP000013827">
    <property type="component" value="Unassembled WGS sequence"/>
</dbReference>
<protein>
    <recommendedName>
        <fullName evidence="4">Transmembrane protein</fullName>
    </recommendedName>
</protein>
<accession>A0A0D3IN02</accession>
<name>A0A0D3IN02_EMIH1</name>
<evidence type="ECO:0000313" key="2">
    <source>
        <dbReference type="EnsemblProtists" id="EOD12637"/>
    </source>
</evidence>
<keyword evidence="1" id="KW-1133">Transmembrane helix</keyword>
<proteinExistence type="predicted"/>